<dbReference type="PATRIC" id="fig|568814.3.peg.2028"/>
<dbReference type="RefSeq" id="WP_012775405.1">
    <property type="nucleotide sequence ID" value="NC_012926.1"/>
</dbReference>
<feature type="domain" description="Response regulatory" evidence="2">
    <location>
        <begin position="2"/>
        <end position="119"/>
    </location>
</feature>
<dbReference type="Pfam" id="PF04397">
    <property type="entry name" value="LytTR"/>
    <property type="match status" value="1"/>
</dbReference>
<dbReference type="GeneID" id="8154907"/>
<name>A0A0H3MXV4_STRS4</name>
<dbReference type="PANTHER" id="PTHR37299:SF1">
    <property type="entry name" value="STAGE 0 SPORULATION PROTEIN A HOMOLOG"/>
    <property type="match status" value="1"/>
</dbReference>
<dbReference type="AlphaFoldDB" id="A0A0H3MXV4"/>
<gene>
    <name evidence="4" type="ordered locus">SSUBM407_1995</name>
</gene>
<evidence type="ECO:0000259" key="3">
    <source>
        <dbReference type="PROSITE" id="PS50930"/>
    </source>
</evidence>
<dbReference type="GO" id="GO:0003677">
    <property type="term" value="F:DNA binding"/>
    <property type="evidence" value="ECO:0007669"/>
    <property type="project" value="InterPro"/>
</dbReference>
<dbReference type="GO" id="GO:0000156">
    <property type="term" value="F:phosphorelay response regulator activity"/>
    <property type="evidence" value="ECO:0007669"/>
    <property type="project" value="InterPro"/>
</dbReference>
<dbReference type="InterPro" id="IPR007492">
    <property type="entry name" value="LytTR_DNA-bd_dom"/>
</dbReference>
<evidence type="ECO:0000256" key="1">
    <source>
        <dbReference type="PROSITE-ProRule" id="PRU00169"/>
    </source>
</evidence>
<feature type="domain" description="HTH LytTR-type" evidence="3">
    <location>
        <begin position="131"/>
        <end position="230"/>
    </location>
</feature>
<dbReference type="Pfam" id="PF00072">
    <property type="entry name" value="Response_reg"/>
    <property type="match status" value="1"/>
</dbReference>
<dbReference type="SUPFAM" id="SSF52172">
    <property type="entry name" value="CheY-like"/>
    <property type="match status" value="1"/>
</dbReference>
<dbReference type="InterPro" id="IPR046947">
    <property type="entry name" value="LytR-like"/>
</dbReference>
<protein>
    <submittedName>
        <fullName evidence="4">Response regulator protein</fullName>
    </submittedName>
</protein>
<dbReference type="SMART" id="SM00850">
    <property type="entry name" value="LytTR"/>
    <property type="match status" value="1"/>
</dbReference>
<dbReference type="EMBL" id="FM252032">
    <property type="protein sequence ID" value="CAZ56852.1"/>
    <property type="molecule type" value="Genomic_DNA"/>
</dbReference>
<dbReference type="InterPro" id="IPR001789">
    <property type="entry name" value="Sig_transdc_resp-reg_receiver"/>
</dbReference>
<sequence>MKIAIVEDQKIEQDRLSNYIKTYCKKAGIAVEISCFNDGLHITSDYQKQFDLIYLDVEMEIMDGMTTAQKIRNLDKEVLLVFVTNHSHVAIQGYSVEAIDFLLKPLSSFVFEEHFKKILRKLPDSQEKQSLYIKSKQSTVKLYQEDIVYLESQGHQVHIYTVDSGLTITHNSLKNLEAMLNSKLFVRAHSAYIINLSHVQKVEGSLVYVTNTALPISRPRKKEFMTALTNFIGDSLL</sequence>
<dbReference type="SMART" id="SM00448">
    <property type="entry name" value="REC"/>
    <property type="match status" value="1"/>
</dbReference>
<dbReference type="InterPro" id="IPR011006">
    <property type="entry name" value="CheY-like_superfamily"/>
</dbReference>
<organism evidence="4 5">
    <name type="scientific">Streptococcus suis (strain BM407)</name>
    <dbReference type="NCBI Taxonomy" id="568814"/>
    <lineage>
        <taxon>Bacteria</taxon>
        <taxon>Bacillati</taxon>
        <taxon>Bacillota</taxon>
        <taxon>Bacilli</taxon>
        <taxon>Lactobacillales</taxon>
        <taxon>Streptococcaceae</taxon>
        <taxon>Streptococcus</taxon>
    </lineage>
</organism>
<dbReference type="KEGG" id="ssb:SSUBM407_1995"/>
<dbReference type="Gene3D" id="2.40.50.1020">
    <property type="entry name" value="LytTr DNA-binding domain"/>
    <property type="match status" value="1"/>
</dbReference>
<dbReference type="SMR" id="A0A0H3MXV4"/>
<evidence type="ECO:0000313" key="5">
    <source>
        <dbReference type="Proteomes" id="UP000009077"/>
    </source>
</evidence>
<evidence type="ECO:0000259" key="2">
    <source>
        <dbReference type="PROSITE" id="PS50110"/>
    </source>
</evidence>
<dbReference type="PROSITE" id="PS50110">
    <property type="entry name" value="RESPONSE_REGULATORY"/>
    <property type="match status" value="1"/>
</dbReference>
<dbReference type="PANTHER" id="PTHR37299">
    <property type="entry name" value="TRANSCRIPTIONAL REGULATOR-RELATED"/>
    <property type="match status" value="1"/>
</dbReference>
<proteinExistence type="predicted"/>
<accession>A0A0H3MXV4</accession>
<feature type="modified residue" description="4-aspartylphosphate" evidence="1">
    <location>
        <position position="56"/>
    </location>
</feature>
<dbReference type="HOGENOM" id="CLU_000445_14_2_9"/>
<dbReference type="PROSITE" id="PS50930">
    <property type="entry name" value="HTH_LYTTR"/>
    <property type="match status" value="1"/>
</dbReference>
<keyword evidence="5" id="KW-1185">Reference proteome</keyword>
<keyword evidence="1" id="KW-0597">Phosphoprotein</keyword>
<reference evidence="4 5" key="1">
    <citation type="journal article" date="2009" name="PLoS ONE">
        <title>Rapid evolution of virulence and drug resistance in the emerging zoonotic pathogen Streptococcus suis.</title>
        <authorList>
            <person name="Holden M.T.G."/>
            <person name="Hauser H."/>
            <person name="Sanders M."/>
            <person name="Ngo T.H."/>
            <person name="Cherevach I."/>
            <person name="Cronin A."/>
            <person name="Goodhead I."/>
            <person name="Mungall K."/>
            <person name="Quail M.A."/>
            <person name="Price C."/>
            <person name="Rabbinowitsch E."/>
            <person name="Sharp S."/>
            <person name="Croucher N.J."/>
            <person name="Chieu T.B."/>
            <person name="Mai N.T.H."/>
            <person name="Diep T.S."/>
            <person name="Chinh N.T."/>
            <person name="Kehoe M."/>
            <person name="Leigh J.A."/>
            <person name="Ward P.N."/>
            <person name="Dowson C.G."/>
            <person name="Whatmore A.M."/>
            <person name="Chanter N."/>
            <person name="Iversen P."/>
            <person name="Gottschalk M."/>
            <person name="Slater J.D."/>
            <person name="Smith H.E."/>
            <person name="Spratt B.G."/>
            <person name="Xu J."/>
            <person name="Ye C."/>
            <person name="Bentley S."/>
            <person name="Barrell B.G."/>
            <person name="Schultsz C."/>
            <person name="Maskell D.J."/>
            <person name="Parkhill J."/>
        </authorList>
    </citation>
    <scope>NUCLEOTIDE SEQUENCE [LARGE SCALE GENOMIC DNA]</scope>
    <source>
        <strain evidence="4 5">BM407</strain>
    </source>
</reference>
<dbReference type="Gene3D" id="3.40.50.2300">
    <property type="match status" value="1"/>
</dbReference>
<dbReference type="Proteomes" id="UP000009077">
    <property type="component" value="Chromosome"/>
</dbReference>
<evidence type="ECO:0000313" key="4">
    <source>
        <dbReference type="EMBL" id="CAZ56852.1"/>
    </source>
</evidence>